<dbReference type="Gene3D" id="3.30.1460.60">
    <property type="match status" value="1"/>
</dbReference>
<dbReference type="PROSITE" id="PS51257">
    <property type="entry name" value="PROKAR_LIPOPROTEIN"/>
    <property type="match status" value="1"/>
</dbReference>
<evidence type="ECO:0000259" key="3">
    <source>
        <dbReference type="Pfam" id="PF15983"/>
    </source>
</evidence>
<feature type="signal peptide" evidence="2">
    <location>
        <begin position="1"/>
        <end position="20"/>
    </location>
</feature>
<evidence type="ECO:0000256" key="1">
    <source>
        <dbReference type="SAM" id="MobiDB-lite"/>
    </source>
</evidence>
<dbReference type="PATRIC" id="fig|1423815.3.peg.331"/>
<feature type="compositionally biased region" description="Basic and acidic residues" evidence="1">
    <location>
        <begin position="199"/>
        <end position="208"/>
    </location>
</feature>
<evidence type="ECO:0000313" key="6">
    <source>
        <dbReference type="Proteomes" id="UP000051647"/>
    </source>
</evidence>
<evidence type="ECO:0000313" key="5">
    <source>
        <dbReference type="EMBL" id="KRL66880.1"/>
    </source>
</evidence>
<proteinExistence type="predicted"/>
<dbReference type="OrthoDB" id="2149782at2"/>
<comment type="caution">
    <text evidence="5">The sequence shown here is derived from an EMBL/GenBank/DDBJ whole genome shotgun (WGS) entry which is preliminary data.</text>
</comment>
<feature type="compositionally biased region" description="Polar residues" evidence="1">
    <location>
        <begin position="173"/>
        <end position="185"/>
    </location>
</feature>
<dbReference type="Proteomes" id="UP000051647">
    <property type="component" value="Unassembled WGS sequence"/>
</dbReference>
<dbReference type="Pfam" id="PF15983">
    <property type="entry name" value="DUF4767"/>
    <property type="match status" value="1"/>
</dbReference>
<dbReference type="RefSeq" id="WP_010624604.1">
    <property type="nucleotide sequence ID" value="NZ_AZFA01000010.1"/>
</dbReference>
<sequence>MKKKGLTTALLLVFSVFVLAGCDSQKNDHSSTQQTDSQSTKPLWNYKKDNRLESYMNGFAASQNEKFNKYDGKTPIETSTNATYPKDFSKTKISGSKDTIGWDEQGLSKNDYTVVAIYDSGSANTPLTYFFAFHDRRPVVLVCDTAADKPQLELATDDSFKTVFTKIIKNKSVKNPASGSNESSLQTTETDEGTTDQNKSTDSKDTYDTTDPKMIGAMIYMMSGHDDITMAPQNFSLYVKKGTRYTIYEDNAVISDIDFQLQGKTVHYWTRDPDSSDVMATETQKESTISLSDLVSKYYSTPEQKQIVQDCADKIKEQ</sequence>
<evidence type="ECO:0000259" key="4">
    <source>
        <dbReference type="Pfam" id="PF22125"/>
    </source>
</evidence>
<reference evidence="5 6" key="1">
    <citation type="journal article" date="2015" name="Genome Announc.">
        <title>Expanding the biotechnology potential of lactobacilli through comparative genomics of 213 strains and associated genera.</title>
        <authorList>
            <person name="Sun Z."/>
            <person name="Harris H.M."/>
            <person name="McCann A."/>
            <person name="Guo C."/>
            <person name="Argimon S."/>
            <person name="Zhang W."/>
            <person name="Yang X."/>
            <person name="Jeffery I.B."/>
            <person name="Cooney J.C."/>
            <person name="Kagawa T.F."/>
            <person name="Liu W."/>
            <person name="Song Y."/>
            <person name="Salvetti E."/>
            <person name="Wrobel A."/>
            <person name="Rasinkangas P."/>
            <person name="Parkhill J."/>
            <person name="Rea M.C."/>
            <person name="O'Sullivan O."/>
            <person name="Ritari J."/>
            <person name="Douillard F.P."/>
            <person name="Paul Ross R."/>
            <person name="Yang R."/>
            <person name="Briner A.E."/>
            <person name="Felis G.E."/>
            <person name="de Vos W.M."/>
            <person name="Barrangou R."/>
            <person name="Klaenhammer T.R."/>
            <person name="Caufield P.W."/>
            <person name="Cui Y."/>
            <person name="Zhang H."/>
            <person name="O'Toole P.W."/>
        </authorList>
    </citation>
    <scope>NUCLEOTIDE SEQUENCE [LARGE SCALE GENOMIC DNA]</scope>
    <source>
        <strain evidence="5 6">DSM 14857</strain>
    </source>
</reference>
<accession>A0A0R1SCR5</accession>
<feature type="chain" id="PRO_5038807200" evidence="2">
    <location>
        <begin position="21"/>
        <end position="318"/>
    </location>
</feature>
<dbReference type="AlphaFoldDB" id="A0A0R1SCR5"/>
<dbReference type="STRING" id="1423815.FC27_GL000326"/>
<dbReference type="eggNOG" id="ENOG5030HS8">
    <property type="taxonomic scope" value="Bacteria"/>
</dbReference>
<dbReference type="Pfam" id="PF22125">
    <property type="entry name" value="Lreu_0056_like"/>
    <property type="match status" value="1"/>
</dbReference>
<evidence type="ECO:0000256" key="2">
    <source>
        <dbReference type="SAM" id="SignalP"/>
    </source>
</evidence>
<gene>
    <name evidence="5" type="ORF">FC27_GL000326</name>
</gene>
<organism evidence="5 6">
    <name type="scientific">Companilactobacillus versmoldensis DSM 14857 = KCTC 3814</name>
    <dbReference type="NCBI Taxonomy" id="1423815"/>
    <lineage>
        <taxon>Bacteria</taxon>
        <taxon>Bacillati</taxon>
        <taxon>Bacillota</taxon>
        <taxon>Bacilli</taxon>
        <taxon>Lactobacillales</taxon>
        <taxon>Lactobacillaceae</taxon>
        <taxon>Companilactobacillus</taxon>
    </lineage>
</organism>
<feature type="domain" description="Lreu-0056-like" evidence="4">
    <location>
        <begin position="255"/>
        <end position="316"/>
    </location>
</feature>
<feature type="region of interest" description="Disordered" evidence="1">
    <location>
        <begin position="173"/>
        <end position="208"/>
    </location>
</feature>
<dbReference type="InterPro" id="IPR054365">
    <property type="entry name" value="Lreu_0056-like"/>
</dbReference>
<dbReference type="EMBL" id="AZFA01000010">
    <property type="protein sequence ID" value="KRL66880.1"/>
    <property type="molecule type" value="Genomic_DNA"/>
</dbReference>
<keyword evidence="2" id="KW-0732">Signal</keyword>
<dbReference type="InterPro" id="IPR031927">
    <property type="entry name" value="DUF4767"/>
</dbReference>
<protein>
    <submittedName>
        <fullName evidence="5">Uncharacterized protein</fullName>
    </submittedName>
</protein>
<keyword evidence="6" id="KW-1185">Reference proteome</keyword>
<feature type="domain" description="DUF4767" evidence="3">
    <location>
        <begin position="42"/>
        <end position="157"/>
    </location>
</feature>
<name>A0A0R1SCR5_9LACO</name>